<organism evidence="2">
    <name type="scientific">Baileyella intestinalis</name>
    <dbReference type="NCBI Taxonomy" id="2606709"/>
    <lineage>
        <taxon>Bacteria</taxon>
        <taxon>Bacillati</taxon>
        <taxon>Bacillota</taxon>
        <taxon>Clostridia</taxon>
        <taxon>Peptostreptococcales</taxon>
        <taxon>Anaerovoracaceae</taxon>
        <taxon>Baileyella</taxon>
    </lineage>
</organism>
<comment type="caution">
    <text evidence="2">The sequence shown here is derived from an EMBL/GenBank/DDBJ whole genome shotgun (WGS) entry which is preliminary data.</text>
</comment>
<name>A0A6A8MAD5_9FIRM</name>
<dbReference type="AlphaFoldDB" id="A0A6A8MAD5"/>
<evidence type="ECO:0000313" key="2">
    <source>
        <dbReference type="EMBL" id="MST68357.1"/>
    </source>
</evidence>
<accession>A0A6A8MAD5</accession>
<feature type="region of interest" description="Disordered" evidence="1">
    <location>
        <begin position="115"/>
        <end position="148"/>
    </location>
</feature>
<dbReference type="InterPro" id="IPR008878">
    <property type="entry name" value="Transposase_IS66_Orf2"/>
</dbReference>
<evidence type="ECO:0000256" key="1">
    <source>
        <dbReference type="SAM" id="MobiDB-lite"/>
    </source>
</evidence>
<proteinExistence type="predicted"/>
<protein>
    <submittedName>
        <fullName evidence="2">Transposase</fullName>
    </submittedName>
</protein>
<dbReference type="EMBL" id="VUNB01000001">
    <property type="protein sequence ID" value="MST68357.1"/>
    <property type="molecule type" value="Genomic_DNA"/>
</dbReference>
<gene>
    <name evidence="2" type="ORF">FYJ66_01960</name>
</gene>
<dbReference type="Pfam" id="PF05717">
    <property type="entry name" value="TnpB_IS66"/>
    <property type="match status" value="1"/>
</dbReference>
<sequence>MHLCRSGSSRWFWRGSSMLNDISPGRFRKIYIACGYTDLRYGVDGLARVIQEEFELDSFQTDILFLFCGRRSDRIGIRAAKRSTSGNAESTPRKVRGAAWAAIFTKRMFTRRWLRPSSRRSSPGQNALYHEGGDGNRSGDGIISLSQH</sequence>
<reference evidence="2" key="1">
    <citation type="submission" date="2019-09" db="EMBL/GenBank/DDBJ databases">
        <title>In-depth cultivation of the pig gut microbiome towards novel bacterial diversity and tailored functional studies.</title>
        <authorList>
            <person name="Wylensek D."/>
            <person name="Hitch T.C.A."/>
            <person name="Clavel T."/>
        </authorList>
    </citation>
    <scope>NUCLEOTIDE SEQUENCE</scope>
    <source>
        <strain evidence="2">RF-744-FAT-WT-3</strain>
    </source>
</reference>